<sequence>MHRFLLTGLLTCASLWVTGQTTRPARPTNSAPAAVTKPALADSLRTQIARLDAQAFAAFNAHDADRLMSFFSPDVEFYHDLGGLSNFAQTRQGFAGMFARTPDIRRELVAGSLEVYPIKGYGAIQVGAHRFCHQENGQPDCGVFRFMMVWQQQPTGWKITRVVSYGH</sequence>
<name>A0ABY7PVA4_9BACT</name>
<gene>
    <name evidence="2" type="ORF">O9Z63_20335</name>
</gene>
<dbReference type="Pfam" id="PF14534">
    <property type="entry name" value="DUF4440"/>
    <property type="match status" value="1"/>
</dbReference>
<keyword evidence="2" id="KW-0614">Plasmid</keyword>
<evidence type="ECO:0000313" key="3">
    <source>
        <dbReference type="Proteomes" id="UP001211872"/>
    </source>
</evidence>
<geneLocation type="plasmid" evidence="2 3">
    <name>unnamed2</name>
</geneLocation>
<reference evidence="2 3" key="1">
    <citation type="journal article" date="2011" name="Int. J. Syst. Evol. Microbiol.">
        <title>Hymenobacter yonginensis sp. nov., isolated from a mesotrophic artificial lake.</title>
        <authorList>
            <person name="Joung Y."/>
            <person name="Cho S.H."/>
            <person name="Kim H."/>
            <person name="Kim S.B."/>
            <person name="Joh K."/>
        </authorList>
    </citation>
    <scope>NUCLEOTIDE SEQUENCE [LARGE SCALE GENOMIC DNA]</scope>
    <source>
        <strain evidence="2 3">KCTC 22745</strain>
    </source>
</reference>
<evidence type="ECO:0000313" key="2">
    <source>
        <dbReference type="EMBL" id="WBO86833.1"/>
    </source>
</evidence>
<proteinExistence type="predicted"/>
<dbReference type="InterPro" id="IPR027843">
    <property type="entry name" value="DUF4440"/>
</dbReference>
<organism evidence="2 3">
    <name type="scientific">Hymenobacter yonginensis</name>
    <dbReference type="NCBI Taxonomy" id="748197"/>
    <lineage>
        <taxon>Bacteria</taxon>
        <taxon>Pseudomonadati</taxon>
        <taxon>Bacteroidota</taxon>
        <taxon>Cytophagia</taxon>
        <taxon>Cytophagales</taxon>
        <taxon>Hymenobacteraceae</taxon>
        <taxon>Hymenobacter</taxon>
    </lineage>
</organism>
<dbReference type="Gene3D" id="3.10.450.50">
    <property type="match status" value="1"/>
</dbReference>
<feature type="domain" description="DUF4440" evidence="1">
    <location>
        <begin position="48"/>
        <end position="159"/>
    </location>
</feature>
<dbReference type="RefSeq" id="WP_270129530.1">
    <property type="nucleotide sequence ID" value="NZ_CP115397.1"/>
</dbReference>
<dbReference type="Proteomes" id="UP001211872">
    <property type="component" value="Plasmid unnamed2"/>
</dbReference>
<protein>
    <submittedName>
        <fullName evidence="2">Nuclear transport factor 2 family protein</fullName>
    </submittedName>
</protein>
<keyword evidence="3" id="KW-1185">Reference proteome</keyword>
<evidence type="ECO:0000259" key="1">
    <source>
        <dbReference type="Pfam" id="PF14534"/>
    </source>
</evidence>
<dbReference type="InterPro" id="IPR032710">
    <property type="entry name" value="NTF2-like_dom_sf"/>
</dbReference>
<dbReference type="EMBL" id="CP115397">
    <property type="protein sequence ID" value="WBO86833.1"/>
    <property type="molecule type" value="Genomic_DNA"/>
</dbReference>
<dbReference type="SUPFAM" id="SSF54427">
    <property type="entry name" value="NTF2-like"/>
    <property type="match status" value="1"/>
</dbReference>
<accession>A0ABY7PVA4</accession>